<dbReference type="GO" id="GO:0005737">
    <property type="term" value="C:cytoplasm"/>
    <property type="evidence" value="ECO:0007669"/>
    <property type="project" value="TreeGrafter"/>
</dbReference>
<dbReference type="GO" id="GO:0004557">
    <property type="term" value="F:alpha-galactosidase activity"/>
    <property type="evidence" value="ECO:0007669"/>
    <property type="project" value="TreeGrafter"/>
</dbReference>
<dbReference type="InterPro" id="IPR017853">
    <property type="entry name" value="GH"/>
</dbReference>
<keyword evidence="4" id="KW-1015">Disulfide bond</keyword>
<feature type="chain" id="PRO_5039667167" description="Alpha-galactosidase" evidence="5">
    <location>
        <begin position="36"/>
        <end position="137"/>
    </location>
</feature>
<proteinExistence type="inferred from homology"/>
<dbReference type="PANTHER" id="PTHR11452">
    <property type="entry name" value="ALPHA-GALACTOSIDASE/ALPHA-N-ACETYLGALACTOSAMINIDASE"/>
    <property type="match status" value="1"/>
</dbReference>
<dbReference type="Pfam" id="PF16499">
    <property type="entry name" value="Melibiase_2"/>
    <property type="match status" value="1"/>
</dbReference>
<dbReference type="EMBL" id="JABSTV010001248">
    <property type="protein sequence ID" value="KAH7968534.1"/>
    <property type="molecule type" value="Genomic_DNA"/>
</dbReference>
<keyword evidence="3 4" id="KW-0326">Glycosidase</keyword>
<dbReference type="Gene3D" id="3.20.20.70">
    <property type="entry name" value="Aldolase class I"/>
    <property type="match status" value="1"/>
</dbReference>
<reference evidence="6" key="1">
    <citation type="journal article" date="2020" name="Cell">
        <title>Large-Scale Comparative Analyses of Tick Genomes Elucidate Their Genetic Diversity and Vector Capacities.</title>
        <authorList>
            <consortium name="Tick Genome and Microbiome Consortium (TIGMIC)"/>
            <person name="Jia N."/>
            <person name="Wang J."/>
            <person name="Shi W."/>
            <person name="Du L."/>
            <person name="Sun Y."/>
            <person name="Zhan W."/>
            <person name="Jiang J.F."/>
            <person name="Wang Q."/>
            <person name="Zhang B."/>
            <person name="Ji P."/>
            <person name="Bell-Sakyi L."/>
            <person name="Cui X.M."/>
            <person name="Yuan T.T."/>
            <person name="Jiang B.G."/>
            <person name="Yang W.F."/>
            <person name="Lam T.T."/>
            <person name="Chang Q.C."/>
            <person name="Ding S.J."/>
            <person name="Wang X.J."/>
            <person name="Zhu J.G."/>
            <person name="Ruan X.D."/>
            <person name="Zhao L."/>
            <person name="Wei J.T."/>
            <person name="Ye R.Z."/>
            <person name="Que T.C."/>
            <person name="Du C.H."/>
            <person name="Zhou Y.H."/>
            <person name="Cheng J.X."/>
            <person name="Dai P.F."/>
            <person name="Guo W.B."/>
            <person name="Han X.H."/>
            <person name="Huang E.J."/>
            <person name="Li L.F."/>
            <person name="Wei W."/>
            <person name="Gao Y.C."/>
            <person name="Liu J.Z."/>
            <person name="Shao H.Z."/>
            <person name="Wang X."/>
            <person name="Wang C.C."/>
            <person name="Yang T.C."/>
            <person name="Huo Q.B."/>
            <person name="Li W."/>
            <person name="Chen H.Y."/>
            <person name="Chen S.E."/>
            <person name="Zhou L.G."/>
            <person name="Ni X.B."/>
            <person name="Tian J.H."/>
            <person name="Sheng Y."/>
            <person name="Liu T."/>
            <person name="Pan Y.S."/>
            <person name="Xia L.Y."/>
            <person name="Li J."/>
            <person name="Zhao F."/>
            <person name="Cao W.C."/>
        </authorList>
    </citation>
    <scope>NUCLEOTIDE SEQUENCE</scope>
    <source>
        <strain evidence="6">Rsan-2018</strain>
    </source>
</reference>
<accession>A0A9D4T3B0</accession>
<dbReference type="GO" id="GO:0009311">
    <property type="term" value="P:oligosaccharide metabolic process"/>
    <property type="evidence" value="ECO:0007669"/>
    <property type="project" value="TreeGrafter"/>
</dbReference>
<comment type="subunit">
    <text evidence="4">Homodimer.</text>
</comment>
<keyword evidence="5" id="KW-0732">Signal</keyword>
<dbReference type="SUPFAM" id="SSF51445">
    <property type="entry name" value="(Trans)glycosidases"/>
    <property type="match status" value="1"/>
</dbReference>
<dbReference type="VEuPathDB" id="VectorBase:RSAN_044665"/>
<evidence type="ECO:0000313" key="7">
    <source>
        <dbReference type="Proteomes" id="UP000821837"/>
    </source>
</evidence>
<dbReference type="InterPro" id="IPR002241">
    <property type="entry name" value="Glyco_hydro_27"/>
</dbReference>
<keyword evidence="7" id="KW-1185">Reference proteome</keyword>
<dbReference type="GO" id="GO:0016139">
    <property type="term" value="P:glycoside catabolic process"/>
    <property type="evidence" value="ECO:0007669"/>
    <property type="project" value="TreeGrafter"/>
</dbReference>
<dbReference type="InterPro" id="IPR000111">
    <property type="entry name" value="Glyco_hydro_27/36_CS"/>
</dbReference>
<protein>
    <recommendedName>
        <fullName evidence="4">Alpha-galactosidase</fullName>
        <ecNumber evidence="4">3.2.1.-</ecNumber>
    </recommendedName>
</protein>
<evidence type="ECO:0000256" key="4">
    <source>
        <dbReference type="RuleBase" id="RU361168"/>
    </source>
</evidence>
<evidence type="ECO:0000256" key="2">
    <source>
        <dbReference type="ARBA" id="ARBA00022801"/>
    </source>
</evidence>
<keyword evidence="2 4" id="KW-0378">Hydrolase</keyword>
<sequence length="137" mass="15266">MGPTAAATGATTATQSPRRLRIALLLLIGVQPVLCLENGLARTPPMGWLAWERFLCNVDCADDPENCVSERLFKEMANAFVSQGYRTVGYQYVNIDDCWMAKQRDAYGRLQANGTRFPNGIKHLADFVSALRKINDR</sequence>
<evidence type="ECO:0000256" key="1">
    <source>
        <dbReference type="ARBA" id="ARBA00009743"/>
    </source>
</evidence>
<evidence type="ECO:0000256" key="3">
    <source>
        <dbReference type="ARBA" id="ARBA00023295"/>
    </source>
</evidence>
<dbReference type="InterPro" id="IPR013785">
    <property type="entry name" value="Aldolase_TIM"/>
</dbReference>
<dbReference type="Proteomes" id="UP000821837">
    <property type="component" value="Unassembled WGS sequence"/>
</dbReference>
<dbReference type="PRINTS" id="PR00740">
    <property type="entry name" value="GLHYDRLASE27"/>
</dbReference>
<evidence type="ECO:0000256" key="5">
    <source>
        <dbReference type="SAM" id="SignalP"/>
    </source>
</evidence>
<dbReference type="PANTHER" id="PTHR11452:SF83">
    <property type="entry name" value="ALPHA-GALACTOSIDASE"/>
    <property type="match status" value="1"/>
</dbReference>
<comment type="similarity">
    <text evidence="1 4">Belongs to the glycosyl hydrolase 27 family.</text>
</comment>
<reference evidence="6" key="2">
    <citation type="submission" date="2021-09" db="EMBL/GenBank/DDBJ databases">
        <authorList>
            <person name="Jia N."/>
            <person name="Wang J."/>
            <person name="Shi W."/>
            <person name="Du L."/>
            <person name="Sun Y."/>
            <person name="Zhan W."/>
            <person name="Jiang J."/>
            <person name="Wang Q."/>
            <person name="Zhang B."/>
            <person name="Ji P."/>
            <person name="Sakyi L.B."/>
            <person name="Cui X."/>
            <person name="Yuan T."/>
            <person name="Jiang B."/>
            <person name="Yang W."/>
            <person name="Lam T.T.-Y."/>
            <person name="Chang Q."/>
            <person name="Ding S."/>
            <person name="Wang X."/>
            <person name="Zhu J."/>
            <person name="Ruan X."/>
            <person name="Zhao L."/>
            <person name="Wei J."/>
            <person name="Que T."/>
            <person name="Du C."/>
            <person name="Cheng J."/>
            <person name="Dai P."/>
            <person name="Han X."/>
            <person name="Huang E."/>
            <person name="Gao Y."/>
            <person name="Liu J."/>
            <person name="Shao H."/>
            <person name="Ye R."/>
            <person name="Li L."/>
            <person name="Wei W."/>
            <person name="Wang X."/>
            <person name="Wang C."/>
            <person name="Huo Q."/>
            <person name="Li W."/>
            <person name="Guo W."/>
            <person name="Chen H."/>
            <person name="Chen S."/>
            <person name="Zhou L."/>
            <person name="Zhou L."/>
            <person name="Ni X."/>
            <person name="Tian J."/>
            <person name="Zhou Y."/>
            <person name="Sheng Y."/>
            <person name="Liu T."/>
            <person name="Pan Y."/>
            <person name="Xia L."/>
            <person name="Li J."/>
            <person name="Zhao F."/>
            <person name="Cao W."/>
        </authorList>
    </citation>
    <scope>NUCLEOTIDE SEQUENCE</scope>
    <source>
        <strain evidence="6">Rsan-2018</strain>
        <tissue evidence="6">Larvae</tissue>
    </source>
</reference>
<name>A0A9D4T3B0_RHISA</name>
<gene>
    <name evidence="6" type="ORF">HPB52_009546</name>
</gene>
<comment type="caution">
    <text evidence="6">The sequence shown here is derived from an EMBL/GenBank/DDBJ whole genome shotgun (WGS) entry which is preliminary data.</text>
</comment>
<dbReference type="AlphaFoldDB" id="A0A9D4T3B0"/>
<dbReference type="EC" id="3.2.1.-" evidence="4"/>
<organism evidence="6 7">
    <name type="scientific">Rhipicephalus sanguineus</name>
    <name type="common">Brown dog tick</name>
    <name type="synonym">Ixodes sanguineus</name>
    <dbReference type="NCBI Taxonomy" id="34632"/>
    <lineage>
        <taxon>Eukaryota</taxon>
        <taxon>Metazoa</taxon>
        <taxon>Ecdysozoa</taxon>
        <taxon>Arthropoda</taxon>
        <taxon>Chelicerata</taxon>
        <taxon>Arachnida</taxon>
        <taxon>Acari</taxon>
        <taxon>Parasitiformes</taxon>
        <taxon>Ixodida</taxon>
        <taxon>Ixodoidea</taxon>
        <taxon>Ixodidae</taxon>
        <taxon>Rhipicephalinae</taxon>
        <taxon>Rhipicephalus</taxon>
        <taxon>Rhipicephalus</taxon>
    </lineage>
</organism>
<evidence type="ECO:0000313" key="6">
    <source>
        <dbReference type="EMBL" id="KAH7968534.1"/>
    </source>
</evidence>
<feature type="signal peptide" evidence="5">
    <location>
        <begin position="1"/>
        <end position="35"/>
    </location>
</feature>
<dbReference type="PROSITE" id="PS00512">
    <property type="entry name" value="ALPHA_GALACTOSIDASE"/>
    <property type="match status" value="1"/>
</dbReference>